<evidence type="ECO:0000256" key="2">
    <source>
        <dbReference type="ARBA" id="ARBA00022771"/>
    </source>
</evidence>
<dbReference type="RefSeq" id="XP_024890072.1">
    <property type="nucleotide sequence ID" value="XM_025034304.1"/>
</dbReference>
<dbReference type="Pfam" id="PF04500">
    <property type="entry name" value="FLYWCH"/>
    <property type="match status" value="1"/>
</dbReference>
<name>A0A6J1R5Z6_9HYME</name>
<accession>A0A6J1R5Z6</accession>
<dbReference type="GeneID" id="112466275"/>
<keyword evidence="2" id="KW-0863">Zinc-finger</keyword>
<evidence type="ECO:0000256" key="1">
    <source>
        <dbReference type="ARBA" id="ARBA00022723"/>
    </source>
</evidence>
<feature type="region of interest" description="Disordered" evidence="4">
    <location>
        <begin position="115"/>
        <end position="149"/>
    </location>
</feature>
<keyword evidence="1" id="KW-0479">Metal-binding</keyword>
<reference evidence="7" key="1">
    <citation type="submission" date="2025-08" db="UniProtKB">
        <authorList>
            <consortium name="RefSeq"/>
        </authorList>
    </citation>
    <scope>IDENTIFICATION</scope>
    <source>
        <tissue evidence="7">Whole body</tissue>
    </source>
</reference>
<dbReference type="Gene3D" id="2.20.25.240">
    <property type="match status" value="1"/>
</dbReference>
<evidence type="ECO:0000313" key="7">
    <source>
        <dbReference type="RefSeq" id="XP_024890072.1"/>
    </source>
</evidence>
<organism evidence="6 7">
    <name type="scientific">Temnothorax curvispinosus</name>
    <dbReference type="NCBI Taxonomy" id="300111"/>
    <lineage>
        <taxon>Eukaryota</taxon>
        <taxon>Metazoa</taxon>
        <taxon>Ecdysozoa</taxon>
        <taxon>Arthropoda</taxon>
        <taxon>Hexapoda</taxon>
        <taxon>Insecta</taxon>
        <taxon>Pterygota</taxon>
        <taxon>Neoptera</taxon>
        <taxon>Endopterygota</taxon>
        <taxon>Hymenoptera</taxon>
        <taxon>Apocrita</taxon>
        <taxon>Aculeata</taxon>
        <taxon>Formicoidea</taxon>
        <taxon>Formicidae</taxon>
        <taxon>Myrmicinae</taxon>
        <taxon>Temnothorax</taxon>
    </lineage>
</organism>
<feature type="compositionally biased region" description="Polar residues" evidence="4">
    <location>
        <begin position="128"/>
        <end position="138"/>
    </location>
</feature>
<keyword evidence="3" id="KW-0862">Zinc</keyword>
<evidence type="ECO:0000256" key="4">
    <source>
        <dbReference type="SAM" id="MobiDB-lite"/>
    </source>
</evidence>
<proteinExistence type="predicted"/>
<gene>
    <name evidence="7" type="primary">LOC112466275</name>
</gene>
<dbReference type="GO" id="GO:0008270">
    <property type="term" value="F:zinc ion binding"/>
    <property type="evidence" value="ECO:0007669"/>
    <property type="project" value="UniProtKB-KW"/>
</dbReference>
<evidence type="ECO:0000256" key="3">
    <source>
        <dbReference type="ARBA" id="ARBA00022833"/>
    </source>
</evidence>
<dbReference type="Proteomes" id="UP000504618">
    <property type="component" value="Unplaced"/>
</dbReference>
<keyword evidence="6" id="KW-1185">Reference proteome</keyword>
<dbReference type="OrthoDB" id="3066195at2759"/>
<feature type="domain" description="FLYWCH-type" evidence="5">
    <location>
        <begin position="5"/>
        <end position="66"/>
    </location>
</feature>
<evidence type="ECO:0000313" key="6">
    <source>
        <dbReference type="Proteomes" id="UP000504618"/>
    </source>
</evidence>
<dbReference type="InterPro" id="IPR007588">
    <property type="entry name" value="Znf_FLYWCH"/>
</dbReference>
<protein>
    <submittedName>
        <fullName evidence="7">Uncharacterized protein LOC112466275</fullName>
    </submittedName>
</protein>
<evidence type="ECO:0000259" key="5">
    <source>
        <dbReference type="Pfam" id="PF04500"/>
    </source>
</evidence>
<sequence>MPLKFVSSQKGKRQLVLHGFIYGVHRENTDVVVWRCIKYKESCRSQVYTSSMTQSGTVLKMTDHNHSPNAGFVESRLAIAKIKKRAKKSSESTGAIVSAGISNITEAAAAELPSVSSLHRTVQRTRTRANPQLPTPSNVEDLEIPEHFK</sequence>
<dbReference type="AlphaFoldDB" id="A0A6J1R5Z6"/>
<feature type="non-terminal residue" evidence="7">
    <location>
        <position position="149"/>
    </location>
</feature>